<proteinExistence type="predicted"/>
<keyword evidence="2" id="KW-0812">Transmembrane</keyword>
<keyword evidence="5" id="KW-1185">Reference proteome</keyword>
<dbReference type="Proteomes" id="UP001388673">
    <property type="component" value="Unassembled WGS sequence"/>
</dbReference>
<protein>
    <submittedName>
        <fullName evidence="4">Uncharacterized protein</fullName>
    </submittedName>
</protein>
<dbReference type="EMBL" id="JBCAWK010000002">
    <property type="protein sequence ID" value="KAK8865696.1"/>
    <property type="molecule type" value="Genomic_DNA"/>
</dbReference>
<dbReference type="KEGG" id="kne:92178100"/>
<sequence length="223" mass="22818">MRVTSTKNLIASLILASSALAQRFTTTLPFADGDTLVISTGTNARGLATTVTLQTITPGVTATTTLPLAGDDPDATLSTTSSTTTRRTTTGRTTTTAANGRPTTTAQRVVGTEATTTAAPMRTTTYWVDTGDGYWTDYTWTAPTTAAPTIATANVPEGTIQSYASYQSIVNSAVLSSAEAFAASSSASSAGRRVQPYNVDGVVGGWMTMVLGMVGAGLGVLAL</sequence>
<feature type="transmembrane region" description="Helical" evidence="2">
    <location>
        <begin position="203"/>
        <end position="222"/>
    </location>
</feature>
<evidence type="ECO:0000256" key="2">
    <source>
        <dbReference type="SAM" id="Phobius"/>
    </source>
</evidence>
<feature type="chain" id="PRO_5043945768" evidence="3">
    <location>
        <begin position="22"/>
        <end position="223"/>
    </location>
</feature>
<gene>
    <name evidence="4" type="ORF">IAR55_000841</name>
</gene>
<reference evidence="4 5" key="1">
    <citation type="journal article" date="2024" name="bioRxiv">
        <title>Comparative genomics of Cryptococcus and Kwoniella reveals pathogenesis evolution and contrasting karyotype dynamics via intercentromeric recombination or chromosome fusion.</title>
        <authorList>
            <person name="Coelho M.A."/>
            <person name="David-Palma M."/>
            <person name="Shea T."/>
            <person name="Bowers K."/>
            <person name="McGinley-Smith S."/>
            <person name="Mohammad A.W."/>
            <person name="Gnirke A."/>
            <person name="Yurkov A.M."/>
            <person name="Nowrousian M."/>
            <person name="Sun S."/>
            <person name="Cuomo C.A."/>
            <person name="Heitman J."/>
        </authorList>
    </citation>
    <scope>NUCLEOTIDE SEQUENCE [LARGE SCALE GENOMIC DNA]</scope>
    <source>
        <strain evidence="4 5">CBS 13917</strain>
    </source>
</reference>
<feature type="compositionally biased region" description="Low complexity" evidence="1">
    <location>
        <begin position="75"/>
        <end position="100"/>
    </location>
</feature>
<keyword evidence="3" id="KW-0732">Signal</keyword>
<evidence type="ECO:0000256" key="3">
    <source>
        <dbReference type="SAM" id="SignalP"/>
    </source>
</evidence>
<feature type="region of interest" description="Disordered" evidence="1">
    <location>
        <begin position="64"/>
        <end position="100"/>
    </location>
</feature>
<feature type="signal peptide" evidence="3">
    <location>
        <begin position="1"/>
        <end position="21"/>
    </location>
</feature>
<accession>A0AAW0Z418</accession>
<name>A0AAW0Z418_9TREE</name>
<organism evidence="4 5">
    <name type="scientific">Kwoniella newhampshirensis</name>
    <dbReference type="NCBI Taxonomy" id="1651941"/>
    <lineage>
        <taxon>Eukaryota</taxon>
        <taxon>Fungi</taxon>
        <taxon>Dikarya</taxon>
        <taxon>Basidiomycota</taxon>
        <taxon>Agaricomycotina</taxon>
        <taxon>Tremellomycetes</taxon>
        <taxon>Tremellales</taxon>
        <taxon>Cryptococcaceae</taxon>
        <taxon>Kwoniella</taxon>
    </lineage>
</organism>
<dbReference type="AlphaFoldDB" id="A0AAW0Z418"/>
<evidence type="ECO:0000313" key="4">
    <source>
        <dbReference type="EMBL" id="KAK8865696.1"/>
    </source>
</evidence>
<evidence type="ECO:0000256" key="1">
    <source>
        <dbReference type="SAM" id="MobiDB-lite"/>
    </source>
</evidence>
<evidence type="ECO:0000313" key="5">
    <source>
        <dbReference type="Proteomes" id="UP001388673"/>
    </source>
</evidence>
<dbReference type="GeneID" id="92178100"/>
<keyword evidence="2" id="KW-1133">Transmembrane helix</keyword>
<keyword evidence="2" id="KW-0472">Membrane</keyword>
<dbReference type="RefSeq" id="XP_066805175.1">
    <property type="nucleotide sequence ID" value="XM_066943974.1"/>
</dbReference>
<comment type="caution">
    <text evidence="4">The sequence shown here is derived from an EMBL/GenBank/DDBJ whole genome shotgun (WGS) entry which is preliminary data.</text>
</comment>